<protein>
    <recommendedName>
        <fullName evidence="3">DUF1049 domain-containing protein</fullName>
    </recommendedName>
</protein>
<sequence>MKLIYTIIITLIVLLVVTFSLQNTVMVPLKYYGFAIPNMSEVPAYLLIFASFFAGV</sequence>
<keyword evidence="1" id="KW-1133">Transmembrane helix</keyword>
<proteinExistence type="predicted"/>
<organism evidence="2">
    <name type="scientific">marine sediment metagenome</name>
    <dbReference type="NCBI Taxonomy" id="412755"/>
    <lineage>
        <taxon>unclassified sequences</taxon>
        <taxon>metagenomes</taxon>
        <taxon>ecological metagenomes</taxon>
    </lineage>
</organism>
<keyword evidence="1" id="KW-0812">Transmembrane</keyword>
<feature type="transmembrane region" description="Helical" evidence="1">
    <location>
        <begin position="31"/>
        <end position="54"/>
    </location>
</feature>
<evidence type="ECO:0000256" key="1">
    <source>
        <dbReference type="SAM" id="Phobius"/>
    </source>
</evidence>
<gene>
    <name evidence="2" type="ORF">S12H4_17570</name>
</gene>
<dbReference type="AlphaFoldDB" id="X1T3H6"/>
<evidence type="ECO:0008006" key="3">
    <source>
        <dbReference type="Google" id="ProtNLM"/>
    </source>
</evidence>
<name>X1T3H6_9ZZZZ</name>
<comment type="caution">
    <text evidence="2">The sequence shown here is derived from an EMBL/GenBank/DDBJ whole genome shotgun (WGS) entry which is preliminary data.</text>
</comment>
<dbReference type="EMBL" id="BARW01008603">
    <property type="protein sequence ID" value="GAI85946.1"/>
    <property type="molecule type" value="Genomic_DNA"/>
</dbReference>
<feature type="non-terminal residue" evidence="2">
    <location>
        <position position="56"/>
    </location>
</feature>
<accession>X1T3H6</accession>
<reference evidence="2" key="1">
    <citation type="journal article" date="2014" name="Front. Microbiol.">
        <title>High frequency of phylogenetically diverse reductive dehalogenase-homologous genes in deep subseafloor sedimentary metagenomes.</title>
        <authorList>
            <person name="Kawai M."/>
            <person name="Futagami T."/>
            <person name="Toyoda A."/>
            <person name="Takaki Y."/>
            <person name="Nishi S."/>
            <person name="Hori S."/>
            <person name="Arai W."/>
            <person name="Tsubouchi T."/>
            <person name="Morono Y."/>
            <person name="Uchiyama I."/>
            <person name="Ito T."/>
            <person name="Fujiyama A."/>
            <person name="Inagaki F."/>
            <person name="Takami H."/>
        </authorList>
    </citation>
    <scope>NUCLEOTIDE SEQUENCE</scope>
    <source>
        <strain evidence="2">Expedition CK06-06</strain>
    </source>
</reference>
<evidence type="ECO:0000313" key="2">
    <source>
        <dbReference type="EMBL" id="GAI85946.1"/>
    </source>
</evidence>
<keyword evidence="1" id="KW-0472">Membrane</keyword>
<feature type="transmembrane region" description="Helical" evidence="1">
    <location>
        <begin position="7"/>
        <end position="25"/>
    </location>
</feature>